<evidence type="ECO:0000313" key="9">
    <source>
        <dbReference type="Proteomes" id="UP000245946"/>
    </source>
</evidence>
<dbReference type="SUPFAM" id="SSF48371">
    <property type="entry name" value="ARM repeat"/>
    <property type="match status" value="1"/>
</dbReference>
<protein>
    <submittedName>
        <fullName evidence="8">ARM repeat-containing protein</fullName>
    </submittedName>
</protein>
<dbReference type="Proteomes" id="UP000245946">
    <property type="component" value="Unassembled WGS sequence"/>
</dbReference>
<dbReference type="STRING" id="58919.A0A316ZH75"/>
<organism evidence="8 9">
    <name type="scientific">Tilletiopsis washingtonensis</name>
    <dbReference type="NCBI Taxonomy" id="58919"/>
    <lineage>
        <taxon>Eukaryota</taxon>
        <taxon>Fungi</taxon>
        <taxon>Dikarya</taxon>
        <taxon>Basidiomycota</taxon>
        <taxon>Ustilaginomycotina</taxon>
        <taxon>Exobasidiomycetes</taxon>
        <taxon>Entylomatales</taxon>
        <taxon>Entylomatales incertae sedis</taxon>
        <taxon>Tilletiopsis</taxon>
    </lineage>
</organism>
<evidence type="ECO:0000256" key="5">
    <source>
        <dbReference type="ARBA" id="ARBA00022927"/>
    </source>
</evidence>
<dbReference type="GO" id="GO:0005829">
    <property type="term" value="C:cytosol"/>
    <property type="evidence" value="ECO:0007669"/>
    <property type="project" value="TreeGrafter"/>
</dbReference>
<dbReference type="EMBL" id="KZ819287">
    <property type="protein sequence ID" value="PWN99633.1"/>
    <property type="molecule type" value="Genomic_DNA"/>
</dbReference>
<keyword evidence="3" id="KW-0813">Transport</keyword>
<feature type="domain" description="Importin N-terminal" evidence="7">
    <location>
        <begin position="22"/>
        <end position="104"/>
    </location>
</feature>
<evidence type="ECO:0000313" key="8">
    <source>
        <dbReference type="EMBL" id="PWN99633.1"/>
    </source>
</evidence>
<dbReference type="PROSITE" id="PS50166">
    <property type="entry name" value="IMPORTIN_B_NT"/>
    <property type="match status" value="1"/>
</dbReference>
<accession>A0A316ZH75</accession>
<dbReference type="Pfam" id="PF03810">
    <property type="entry name" value="IBN_N"/>
    <property type="match status" value="1"/>
</dbReference>
<dbReference type="GO" id="GO:0006606">
    <property type="term" value="P:protein import into nucleus"/>
    <property type="evidence" value="ECO:0007669"/>
    <property type="project" value="TreeGrafter"/>
</dbReference>
<sequence>MEQLYQCFVASFDANPNHRKAAELELRELEKHDGMLASVLQIVANGEAEMSARQAAAIYLKNRVRRMWDVKRVPEGSAASSNSVHIRANDRSALRGAVLPTLVQVPQPLRVHVASALGSMVACDFPKEWPDLMDRIGELVGSSEQAAVYGGIRALLEVVRAYRWRDEESLLEPIASATFPRILATGKSILESAGSSSPEAGEIVYAILKVYKTSMVSQLTPHQQSNESIVPWGTFLLAVVQHQVDPAQLPDDEEEREASPWWRAKKWAFFSLNKLFSRFGNPSQLPSNLTKYKPFAERFVTSFAPEILKVYLRLTEANIAGTWLSRKAVHFIFMYYTECIKPKSTWVLLKPHVNTLVQQFVFPRMCYGQADEEQWDLDEVDFIRSHLDPIEEYGTPASSAGTFLQTVCAKRTESCFMAQLEFITSVMQGFPASRSAREKDGALNMTRALDMTMLKHPKVGDMLEGFFVAYVIPELGSADRFLRFRSTDLIRTFSAQMRWRDQKNLESAFRGVMTCLADSQLPVRVQAAAALGALIEHDDVHAAMAPNAGRLMQELLKLSDETDLDVLSGTTSKIVDSFSEELLPFSVQFCTHLRDTYMRLLNEHLAGANVEEDPDQIDFNQNQEDKLFAAVASLQTMYQVLSAAEGKPEMQAELEQVILPLVAYTLEKECVDLYDDCLDLTDMLTFNQKRISDGMWSIFTLIHKAFKSSGIDYLSEMLPTLDNIVSYGKDTMAQNAEYRHMIIDIFQTAMTSEHLGAVDHLAALKLADVILLLLKGSIDEAVPSMLATVLPRVDPSQAATSASERKWATLVTLDAFCYNPVLALQVLQSHNAADTFLRTVCADAASFKRVHDRKVFVVALCGLLALPAGQLPAGVQTLLPQMLEAVVDVLRGLPEAIQKRKEEIEAFEDLEESFADDDDELDEDVSASFVSTAGDEDVLDEDNEYLELLAKEGARLRAQAAGIEAGDASADFEELEDEDEEEEEMGFESPMDPVPVFELFRSIAPSIQALAQAAPPALQAKLQEVAAMPDVAVPSPSAVPILG</sequence>
<reference evidence="8 9" key="1">
    <citation type="journal article" date="2018" name="Mol. Biol. Evol.">
        <title>Broad Genomic Sampling Reveals a Smut Pathogenic Ancestry of the Fungal Clade Ustilaginomycotina.</title>
        <authorList>
            <person name="Kijpornyongpan T."/>
            <person name="Mondo S.J."/>
            <person name="Barry K."/>
            <person name="Sandor L."/>
            <person name="Lee J."/>
            <person name="Lipzen A."/>
            <person name="Pangilinan J."/>
            <person name="LaButti K."/>
            <person name="Hainaut M."/>
            <person name="Henrissat B."/>
            <person name="Grigoriev I.V."/>
            <person name="Spatafora J.W."/>
            <person name="Aime M.C."/>
        </authorList>
    </citation>
    <scope>NUCLEOTIDE SEQUENCE [LARGE SCALE GENOMIC DNA]</scope>
    <source>
        <strain evidence="8 9">MCA 4186</strain>
    </source>
</reference>
<dbReference type="InterPro" id="IPR011989">
    <property type="entry name" value="ARM-like"/>
</dbReference>
<dbReference type="PANTHER" id="PTHR10997:SF18">
    <property type="entry name" value="D-IMPORTIN 7_RANBP7"/>
    <property type="match status" value="1"/>
</dbReference>
<dbReference type="Gene3D" id="1.25.10.10">
    <property type="entry name" value="Leucine-rich Repeat Variant"/>
    <property type="match status" value="1"/>
</dbReference>
<keyword evidence="9" id="KW-1185">Reference proteome</keyword>
<comment type="subcellular location">
    <subcellularLocation>
        <location evidence="2">Cytoplasm</location>
    </subcellularLocation>
    <subcellularLocation>
        <location evidence="1">Nucleus</location>
    </subcellularLocation>
</comment>
<dbReference type="GO" id="GO:0031267">
    <property type="term" value="F:small GTPase binding"/>
    <property type="evidence" value="ECO:0007669"/>
    <property type="project" value="InterPro"/>
</dbReference>
<dbReference type="OrthoDB" id="760868at2759"/>
<name>A0A316ZH75_9BASI</name>
<keyword evidence="5" id="KW-0653">Protein transport</keyword>
<dbReference type="SMART" id="SM00913">
    <property type="entry name" value="IBN_N"/>
    <property type="match status" value="1"/>
</dbReference>
<evidence type="ECO:0000256" key="4">
    <source>
        <dbReference type="ARBA" id="ARBA00022490"/>
    </source>
</evidence>
<evidence type="ECO:0000259" key="7">
    <source>
        <dbReference type="PROSITE" id="PS50166"/>
    </source>
</evidence>
<proteinExistence type="predicted"/>
<dbReference type="PANTHER" id="PTHR10997">
    <property type="entry name" value="IMPORTIN-7, 8, 11"/>
    <property type="match status" value="1"/>
</dbReference>
<keyword evidence="4" id="KW-0963">Cytoplasm</keyword>
<evidence type="ECO:0000256" key="6">
    <source>
        <dbReference type="ARBA" id="ARBA00023242"/>
    </source>
</evidence>
<dbReference type="AlphaFoldDB" id="A0A316ZH75"/>
<dbReference type="GeneID" id="37268048"/>
<gene>
    <name evidence="8" type="ORF">FA09DRAFT_305507</name>
</gene>
<dbReference type="GO" id="GO:0005635">
    <property type="term" value="C:nuclear envelope"/>
    <property type="evidence" value="ECO:0007669"/>
    <property type="project" value="TreeGrafter"/>
</dbReference>
<dbReference type="InterPro" id="IPR016024">
    <property type="entry name" value="ARM-type_fold"/>
</dbReference>
<dbReference type="InterPro" id="IPR001494">
    <property type="entry name" value="Importin-beta_N"/>
</dbReference>
<evidence type="ECO:0000256" key="1">
    <source>
        <dbReference type="ARBA" id="ARBA00004123"/>
    </source>
</evidence>
<evidence type="ECO:0000256" key="3">
    <source>
        <dbReference type="ARBA" id="ARBA00022448"/>
    </source>
</evidence>
<dbReference type="RefSeq" id="XP_025599912.1">
    <property type="nucleotide sequence ID" value="XM_025740502.1"/>
</dbReference>
<keyword evidence="6" id="KW-0539">Nucleus</keyword>
<evidence type="ECO:0000256" key="2">
    <source>
        <dbReference type="ARBA" id="ARBA00004496"/>
    </source>
</evidence>